<evidence type="ECO:0000313" key="1">
    <source>
        <dbReference type="EMBL" id="OQZ91390.1"/>
    </source>
</evidence>
<evidence type="ECO:0000313" key="2">
    <source>
        <dbReference type="Proteomes" id="UP000192319"/>
    </source>
</evidence>
<keyword evidence="2" id="KW-1185">Reference proteome</keyword>
<reference evidence="1 2" key="1">
    <citation type="submission" date="2017-02" db="EMBL/GenBank/DDBJ databases">
        <title>The new phylogeny of genus Mycobacterium.</title>
        <authorList>
            <person name="Tortoli E."/>
            <person name="Trovato A."/>
            <person name="Cirillo D.M."/>
        </authorList>
    </citation>
    <scope>NUCLEOTIDE SEQUENCE [LARGE SCALE GENOMIC DNA]</scope>
    <source>
        <strain evidence="1 2">DSM 45230</strain>
    </source>
</reference>
<gene>
    <name evidence="1" type="ORF">BST11_08695</name>
</gene>
<dbReference type="EMBL" id="MVHD01000010">
    <property type="protein sequence ID" value="OQZ91390.1"/>
    <property type="molecule type" value="Genomic_DNA"/>
</dbReference>
<accession>A0ABX3RBD4</accession>
<proteinExistence type="predicted"/>
<name>A0ABX3RBD4_9MYCO</name>
<organism evidence="1 2">
    <name type="scientific">Mycobacterium alsense</name>
    <dbReference type="NCBI Taxonomy" id="324058"/>
    <lineage>
        <taxon>Bacteria</taxon>
        <taxon>Bacillati</taxon>
        <taxon>Actinomycetota</taxon>
        <taxon>Actinomycetes</taxon>
        <taxon>Mycobacteriales</taxon>
        <taxon>Mycobacteriaceae</taxon>
        <taxon>Mycobacterium</taxon>
    </lineage>
</organism>
<protein>
    <submittedName>
        <fullName evidence="1">Uncharacterized protein</fullName>
    </submittedName>
</protein>
<sequence>MSSSCSPRLTARLGNFLRDRGVIGDRQPVGGGIEGVADVDDDLELDMLAALNVRVLRHLADDDSPAEDRPA</sequence>
<dbReference type="Proteomes" id="UP000192319">
    <property type="component" value="Unassembled WGS sequence"/>
</dbReference>
<comment type="caution">
    <text evidence="1">The sequence shown here is derived from an EMBL/GenBank/DDBJ whole genome shotgun (WGS) entry which is preliminary data.</text>
</comment>